<name>A0ABS9VZU9_9PROT</name>
<evidence type="ECO:0000313" key="3">
    <source>
        <dbReference type="Proteomes" id="UP001201985"/>
    </source>
</evidence>
<accession>A0ABS9VZU9</accession>
<protein>
    <submittedName>
        <fullName evidence="2">Uncharacterized protein</fullName>
    </submittedName>
</protein>
<evidence type="ECO:0000313" key="2">
    <source>
        <dbReference type="EMBL" id="MCI0752318.1"/>
    </source>
</evidence>
<dbReference type="EMBL" id="JALBUU010000004">
    <property type="protein sequence ID" value="MCI0752318.1"/>
    <property type="molecule type" value="Genomic_DNA"/>
</dbReference>
<organism evidence="2 3">
    <name type="scientific">Teichococcus vastitatis</name>
    <dbReference type="NCBI Taxonomy" id="2307076"/>
    <lineage>
        <taxon>Bacteria</taxon>
        <taxon>Pseudomonadati</taxon>
        <taxon>Pseudomonadota</taxon>
        <taxon>Alphaproteobacteria</taxon>
        <taxon>Acetobacterales</taxon>
        <taxon>Roseomonadaceae</taxon>
        <taxon>Roseomonas</taxon>
    </lineage>
</organism>
<evidence type="ECO:0000256" key="1">
    <source>
        <dbReference type="SAM" id="MobiDB-lite"/>
    </source>
</evidence>
<comment type="caution">
    <text evidence="2">The sequence shown here is derived from an EMBL/GenBank/DDBJ whole genome shotgun (WGS) entry which is preliminary data.</text>
</comment>
<proteinExistence type="predicted"/>
<keyword evidence="3" id="KW-1185">Reference proteome</keyword>
<sequence length="74" mass="7822">MTDRHEELKDVGSGPPTARPKSVGQHDPLKGQIDPNDPGIDPGEYHLKPGDNNNFTPESGGPAGPVNIPVKSKD</sequence>
<dbReference type="Proteomes" id="UP001201985">
    <property type="component" value="Unassembled WGS sequence"/>
</dbReference>
<feature type="compositionally biased region" description="Basic and acidic residues" evidence="1">
    <location>
        <begin position="1"/>
        <end position="10"/>
    </location>
</feature>
<feature type="region of interest" description="Disordered" evidence="1">
    <location>
        <begin position="1"/>
        <end position="74"/>
    </location>
</feature>
<dbReference type="RefSeq" id="WP_120008465.1">
    <property type="nucleotide sequence ID" value="NZ_JALBUU010000004.1"/>
</dbReference>
<reference evidence="2 3" key="1">
    <citation type="submission" date="2022-03" db="EMBL/GenBank/DDBJ databases">
        <title>Complete genome analysis of Roseomonas KG 17.1 : a prolific producer of plant growth promoters.</title>
        <authorList>
            <person name="Saadouli I."/>
            <person name="Najjari A."/>
            <person name="Mosbah A."/>
            <person name="Ouzari H.I."/>
        </authorList>
    </citation>
    <scope>NUCLEOTIDE SEQUENCE [LARGE SCALE GENOMIC DNA]</scope>
    <source>
        <strain evidence="2 3">KG17-1</strain>
    </source>
</reference>
<gene>
    <name evidence="2" type="ORF">MON41_00895</name>
</gene>